<feature type="non-terminal residue" evidence="1">
    <location>
        <position position="221"/>
    </location>
</feature>
<feature type="non-terminal residue" evidence="1">
    <location>
        <position position="1"/>
    </location>
</feature>
<name>T0ZBE5_9ZZZZ</name>
<reference evidence="1" key="2">
    <citation type="journal article" date="2014" name="ISME J.">
        <title>Microbial stratification in low pH oxic and suboxic macroscopic growths along an acid mine drainage.</title>
        <authorList>
            <person name="Mendez-Garcia C."/>
            <person name="Mesa V."/>
            <person name="Sprenger R.R."/>
            <person name="Richter M."/>
            <person name="Diez M.S."/>
            <person name="Solano J."/>
            <person name="Bargiela R."/>
            <person name="Golyshina O.V."/>
            <person name="Manteca A."/>
            <person name="Ramos J.L."/>
            <person name="Gallego J.R."/>
            <person name="Llorente I."/>
            <person name="Martins Dos Santos V.A."/>
            <person name="Jensen O.N."/>
            <person name="Pelaez A.I."/>
            <person name="Sanchez J."/>
            <person name="Ferrer M."/>
        </authorList>
    </citation>
    <scope>NUCLEOTIDE SEQUENCE</scope>
</reference>
<accession>T0ZBE5</accession>
<proteinExistence type="predicted"/>
<comment type="caution">
    <text evidence="1">The sequence shown here is derived from an EMBL/GenBank/DDBJ whole genome shotgun (WGS) entry which is preliminary data.</text>
</comment>
<sequence length="221" mass="23275">FNETGLPQGTNWSVEVNAARLFSDGSPSIRVTLLASITPVNITPVPGFVPSFYHQSVDPTGPDQSLNISWHPFLLNTSFEEIGLPSGKAWAVDFAGTVNRTSGTVLDFEAPNGTYAFSVTAPVGYQANVTAGTIQLQNRSQNRSVAFSPILYDLTFEEAGLPSGQAWSVEVGGSNETSTSATASFQVPNGTLSYKILPISGFHASPYSGNLDVAGLAIVVS</sequence>
<evidence type="ECO:0000313" key="1">
    <source>
        <dbReference type="EMBL" id="EQD42388.1"/>
    </source>
</evidence>
<dbReference type="EMBL" id="AUZY01009290">
    <property type="protein sequence ID" value="EQD42388.1"/>
    <property type="molecule type" value="Genomic_DNA"/>
</dbReference>
<protein>
    <submittedName>
        <fullName evidence="1">Thermopsin related protein</fullName>
    </submittedName>
</protein>
<dbReference type="AlphaFoldDB" id="T0ZBE5"/>
<gene>
    <name evidence="1" type="ORF">B1B_14076</name>
</gene>
<organism evidence="1">
    <name type="scientific">mine drainage metagenome</name>
    <dbReference type="NCBI Taxonomy" id="410659"/>
    <lineage>
        <taxon>unclassified sequences</taxon>
        <taxon>metagenomes</taxon>
        <taxon>ecological metagenomes</taxon>
    </lineage>
</organism>
<reference evidence="1" key="1">
    <citation type="submission" date="2013-08" db="EMBL/GenBank/DDBJ databases">
        <authorList>
            <person name="Mendez C."/>
            <person name="Richter M."/>
            <person name="Ferrer M."/>
            <person name="Sanchez J."/>
        </authorList>
    </citation>
    <scope>NUCLEOTIDE SEQUENCE</scope>
</reference>